<keyword evidence="2" id="KW-0680">Restriction system</keyword>
<evidence type="ECO:0000256" key="1">
    <source>
        <dbReference type="ARBA" id="ARBA00010923"/>
    </source>
</evidence>
<dbReference type="OrthoDB" id="5298944at2"/>
<protein>
    <submittedName>
        <fullName evidence="5">Type I restriction enzyme S subunit</fullName>
    </submittedName>
</protein>
<dbReference type="GO" id="GO:0003677">
    <property type="term" value="F:DNA binding"/>
    <property type="evidence" value="ECO:0007669"/>
    <property type="project" value="UniProtKB-KW"/>
</dbReference>
<sequence>MNAIQQLLTDHIDIWTAADSVKKSGRGRSSGNAASVYGIRKLRELILELAVRGKLLPQDPKDEPARELLKRIQVEKNKLIAEGKIKKDKPLAPINGDEAPFDLAKGWEWVRLNELLSKIGAGSTPLGGKQVYVNKGVPFLRSQNVWDEGLRLDDVAFIAPETHHKMSGTRVCAGDLLFNITGASIGRCAIVPDSFETGNVSQHVTIVRSTSKEILRFLHLVLISRHVQQTVMDVQVGVSREGLSIGKLGQFIIPIPPLAEQHRIVAKVDELMALCDQLETQHNNAAEAHEKLVSHLLATLTQSQSAADFSANWQRIAAHFDTLFTTEASIDAIKQTLLQLAVMGKLVPQDPKDEPASELLKRIQAEKAKLIAVGKIKKDKLLSPMTEEEKPFEIPMLWEWVRLFEVTTSMDSGWSPSCLDNCSPSDSVWGVLKTTAVQVMQYLEQENKELPGNLTPRPEAEAKAGDILFTRAGPTNRVAISCFVQDTRPRLMISDKIIRFHPVDIGVDGKFMTLCLNTGATAVYLENAKSGMAASQVNISQEKLRLAPIPLPPLAMQHRIVSRVDELMVLCDQLKIRITDANQLQQKLADVLVEHAIS</sequence>
<comment type="caution">
    <text evidence="5">The sequence shown here is derived from an EMBL/GenBank/DDBJ whole genome shotgun (WGS) entry which is preliminary data.</text>
</comment>
<comment type="similarity">
    <text evidence="1">Belongs to the type-I restriction system S methylase family.</text>
</comment>
<accession>A0A4R3XWX7</accession>
<evidence type="ECO:0000256" key="2">
    <source>
        <dbReference type="ARBA" id="ARBA00022747"/>
    </source>
</evidence>
<dbReference type="InterPro" id="IPR051212">
    <property type="entry name" value="Type-I_RE_S_subunit"/>
</dbReference>
<dbReference type="Proteomes" id="UP000295367">
    <property type="component" value="Unassembled WGS sequence"/>
</dbReference>
<dbReference type="Pfam" id="PF01420">
    <property type="entry name" value="Methylase_S"/>
    <property type="match status" value="2"/>
</dbReference>
<dbReference type="AlphaFoldDB" id="A0A4R3XWX7"/>
<dbReference type="GO" id="GO:0009307">
    <property type="term" value="P:DNA restriction-modification system"/>
    <property type="evidence" value="ECO:0007669"/>
    <property type="project" value="UniProtKB-KW"/>
</dbReference>
<keyword evidence="3" id="KW-0238">DNA-binding</keyword>
<dbReference type="InterPro" id="IPR000055">
    <property type="entry name" value="Restrct_endonuc_typeI_TRD"/>
</dbReference>
<evidence type="ECO:0000259" key="4">
    <source>
        <dbReference type="Pfam" id="PF01420"/>
    </source>
</evidence>
<dbReference type="SUPFAM" id="SSF116734">
    <property type="entry name" value="DNA methylase specificity domain"/>
    <property type="match status" value="2"/>
</dbReference>
<evidence type="ECO:0000313" key="6">
    <source>
        <dbReference type="Proteomes" id="UP000295367"/>
    </source>
</evidence>
<dbReference type="EMBL" id="SMCO01000024">
    <property type="protein sequence ID" value="TCV81279.1"/>
    <property type="molecule type" value="Genomic_DNA"/>
</dbReference>
<dbReference type="Gene3D" id="3.90.220.20">
    <property type="entry name" value="DNA methylase specificity domains"/>
    <property type="match status" value="2"/>
</dbReference>
<evidence type="ECO:0000256" key="3">
    <source>
        <dbReference type="ARBA" id="ARBA00023125"/>
    </source>
</evidence>
<proteinExistence type="inferred from homology"/>
<dbReference type="PANTHER" id="PTHR43140">
    <property type="entry name" value="TYPE-1 RESTRICTION ENZYME ECOKI SPECIFICITY PROTEIN"/>
    <property type="match status" value="1"/>
</dbReference>
<name>A0A4R3XWX7_9PROT</name>
<dbReference type="InterPro" id="IPR044946">
    <property type="entry name" value="Restrct_endonuc_typeI_TRD_sf"/>
</dbReference>
<gene>
    <name evidence="5" type="ORF">EDC63_12428</name>
</gene>
<dbReference type="RefSeq" id="WP_124946676.1">
    <property type="nucleotide sequence ID" value="NZ_BHVT01000038.1"/>
</dbReference>
<feature type="domain" description="Type I restriction modification DNA specificity" evidence="4">
    <location>
        <begin position="105"/>
        <end position="287"/>
    </location>
</feature>
<keyword evidence="6" id="KW-1185">Reference proteome</keyword>
<feature type="domain" description="Type I restriction modification DNA specificity" evidence="4">
    <location>
        <begin position="463"/>
        <end position="569"/>
    </location>
</feature>
<organism evidence="5 6">
    <name type="scientific">Sulfurirhabdus autotrophica</name>
    <dbReference type="NCBI Taxonomy" id="1706046"/>
    <lineage>
        <taxon>Bacteria</taxon>
        <taxon>Pseudomonadati</taxon>
        <taxon>Pseudomonadota</taxon>
        <taxon>Betaproteobacteria</taxon>
        <taxon>Nitrosomonadales</taxon>
        <taxon>Sulfuricellaceae</taxon>
        <taxon>Sulfurirhabdus</taxon>
    </lineage>
</organism>
<dbReference type="CDD" id="cd17256">
    <property type="entry name" value="RMtype1_S_EcoJA65PI-TRD1-CR1_like"/>
    <property type="match status" value="1"/>
</dbReference>
<dbReference type="CDD" id="cd17261">
    <property type="entry name" value="RMtype1_S_EcoKI-TRD2-CR2_like"/>
    <property type="match status" value="1"/>
</dbReference>
<reference evidence="5 6" key="1">
    <citation type="submission" date="2019-03" db="EMBL/GenBank/DDBJ databases">
        <title>Genomic Encyclopedia of Type Strains, Phase IV (KMG-IV): sequencing the most valuable type-strain genomes for metagenomic binning, comparative biology and taxonomic classification.</title>
        <authorList>
            <person name="Goeker M."/>
        </authorList>
    </citation>
    <scope>NUCLEOTIDE SEQUENCE [LARGE SCALE GENOMIC DNA]</scope>
    <source>
        <strain evidence="5 6">DSM 100309</strain>
    </source>
</reference>
<dbReference type="PANTHER" id="PTHR43140:SF1">
    <property type="entry name" value="TYPE I RESTRICTION ENZYME ECOKI SPECIFICITY SUBUNIT"/>
    <property type="match status" value="1"/>
</dbReference>
<evidence type="ECO:0000313" key="5">
    <source>
        <dbReference type="EMBL" id="TCV81279.1"/>
    </source>
</evidence>